<organism evidence="5 6">
    <name type="scientific">Exaiptasia diaphana</name>
    <name type="common">Tropical sea anemone</name>
    <name type="synonym">Aiptasia pulchella</name>
    <dbReference type="NCBI Taxonomy" id="2652724"/>
    <lineage>
        <taxon>Eukaryota</taxon>
        <taxon>Metazoa</taxon>
        <taxon>Cnidaria</taxon>
        <taxon>Anthozoa</taxon>
        <taxon>Hexacorallia</taxon>
        <taxon>Actiniaria</taxon>
        <taxon>Aiptasiidae</taxon>
        <taxon>Exaiptasia</taxon>
    </lineage>
</organism>
<dbReference type="GO" id="GO:0000981">
    <property type="term" value="F:DNA-binding transcription factor activity, RNA polymerase II-specific"/>
    <property type="evidence" value="ECO:0007669"/>
    <property type="project" value="TreeGrafter"/>
</dbReference>
<dbReference type="PANTHER" id="PTHR15116">
    <property type="entry name" value="DNA-BINDING PROTEIN SATB FAMILY MEMBER"/>
    <property type="match status" value="1"/>
</dbReference>
<keyword evidence="1" id="KW-0539">Nucleus</keyword>
<dbReference type="KEGG" id="epa:110247802"/>
<dbReference type="PANTHER" id="PTHR15116:SF16">
    <property type="entry name" value="DEFECTIVE PROVENTRICULUS, ISOFORM A"/>
    <property type="match status" value="1"/>
</dbReference>
<dbReference type="EnsemblMetazoa" id="XM_021054269.2">
    <property type="protein sequence ID" value="XP_020909928.1"/>
    <property type="gene ID" value="LOC110247802"/>
</dbReference>
<dbReference type="SUPFAM" id="SSF46689">
    <property type="entry name" value="Homeodomain-like"/>
    <property type="match status" value="1"/>
</dbReference>
<accession>A0A913XUD1</accession>
<dbReference type="InterPro" id="IPR032355">
    <property type="entry name" value="CUTL"/>
</dbReference>
<keyword evidence="6" id="KW-1185">Reference proteome</keyword>
<dbReference type="GO" id="GO:0005634">
    <property type="term" value="C:nucleus"/>
    <property type="evidence" value="ECO:0007669"/>
    <property type="project" value="UniProtKB-SubCell"/>
</dbReference>
<dbReference type="InterPro" id="IPR038216">
    <property type="entry name" value="SATB_CUTL_sf"/>
</dbReference>
<feature type="domain" description="CUTL" evidence="4">
    <location>
        <begin position="117"/>
        <end position="191"/>
    </location>
</feature>
<dbReference type="InterPro" id="IPR039673">
    <property type="entry name" value="SATB1/SATB2"/>
</dbReference>
<evidence type="ECO:0000256" key="2">
    <source>
        <dbReference type="SAM" id="MobiDB-lite"/>
    </source>
</evidence>
<keyword evidence="1" id="KW-0238">DNA-binding</keyword>
<dbReference type="Gene3D" id="1.10.10.60">
    <property type="entry name" value="Homeodomain-like"/>
    <property type="match status" value="1"/>
</dbReference>
<dbReference type="SMART" id="SM00389">
    <property type="entry name" value="HOX"/>
    <property type="match status" value="1"/>
</dbReference>
<name>A0A913XUD1_EXADI</name>
<dbReference type="GeneID" id="110247802"/>
<dbReference type="InterPro" id="IPR009057">
    <property type="entry name" value="Homeodomain-like_sf"/>
</dbReference>
<protein>
    <recommendedName>
        <fullName evidence="7">Homeobox domain-containing protein</fullName>
    </recommendedName>
</protein>
<reference evidence="5" key="1">
    <citation type="submission" date="2022-11" db="UniProtKB">
        <authorList>
            <consortium name="EnsemblMetazoa"/>
        </authorList>
    </citation>
    <scope>IDENTIFICATION</scope>
</reference>
<dbReference type="AlphaFoldDB" id="A0A913XUD1"/>
<dbReference type="GO" id="GO:0000978">
    <property type="term" value="F:RNA polymerase II cis-regulatory region sequence-specific DNA binding"/>
    <property type="evidence" value="ECO:0007669"/>
    <property type="project" value="TreeGrafter"/>
</dbReference>
<evidence type="ECO:0000313" key="5">
    <source>
        <dbReference type="EnsemblMetazoa" id="XP_020909928.1"/>
    </source>
</evidence>
<evidence type="ECO:0000313" key="6">
    <source>
        <dbReference type="Proteomes" id="UP000887567"/>
    </source>
</evidence>
<comment type="subcellular location">
    <subcellularLocation>
        <location evidence="1">Nucleus</location>
    </subcellularLocation>
</comment>
<dbReference type="GO" id="GO:0006338">
    <property type="term" value="P:chromatin remodeling"/>
    <property type="evidence" value="ECO:0007669"/>
    <property type="project" value="InterPro"/>
</dbReference>
<feature type="DNA-binding region" description="Homeobox" evidence="1">
    <location>
        <begin position="208"/>
        <end position="277"/>
    </location>
</feature>
<evidence type="ECO:0000256" key="1">
    <source>
        <dbReference type="PROSITE-ProRule" id="PRU00108"/>
    </source>
</evidence>
<dbReference type="OMA" id="CHERDWS"/>
<dbReference type="InterPro" id="IPR001356">
    <property type="entry name" value="HD"/>
</dbReference>
<dbReference type="Gene3D" id="1.10.260.70">
    <property type="entry name" value="SATB, CULT domain"/>
    <property type="match status" value="1"/>
</dbReference>
<sequence>MGENPGGVRFRSFVHHPIINEDGTETPNLVQGSGIDLPSNILLSSIAADVLSDMFQKGEIEGKIILKADNAKVFIQLRDNWKPHPLSDYTNDSNQDVTLQDAFGEILHVKDSQMSIHVHLCHERDWSEDRVRNTIKKLLEHYSQTHLERMQCPFSQGMLSQISRDQYPCRLSTDKIKHFGAWYERSNLADEDDPDSLSPKKPEISTQRGKKIVFSPAHEIPMLRSWYENDPKPNMAELSRFTEILNNSEFRKTREAVSLRHVNTWFKNERARWRRDSLIQDLSRPSMAVETMVVTTS</sequence>
<dbReference type="Proteomes" id="UP000887567">
    <property type="component" value="Unplaced"/>
</dbReference>
<dbReference type="RefSeq" id="XP_020909928.1">
    <property type="nucleotide sequence ID" value="XM_021054269.2"/>
</dbReference>
<evidence type="ECO:0000259" key="3">
    <source>
        <dbReference type="PROSITE" id="PS50071"/>
    </source>
</evidence>
<dbReference type="PROSITE" id="PS50071">
    <property type="entry name" value="HOMEOBOX_2"/>
    <property type="match status" value="1"/>
</dbReference>
<evidence type="ECO:0000259" key="4">
    <source>
        <dbReference type="PROSITE" id="PS51983"/>
    </source>
</evidence>
<dbReference type="PROSITE" id="PS51983">
    <property type="entry name" value="CUTL"/>
    <property type="match status" value="1"/>
</dbReference>
<dbReference type="CDD" id="cd00086">
    <property type="entry name" value="homeodomain"/>
    <property type="match status" value="1"/>
</dbReference>
<dbReference type="OrthoDB" id="10052721at2759"/>
<proteinExistence type="predicted"/>
<evidence type="ECO:0008006" key="7">
    <source>
        <dbReference type="Google" id="ProtNLM"/>
    </source>
</evidence>
<keyword evidence="1" id="KW-0371">Homeobox</keyword>
<feature type="domain" description="Homeobox" evidence="3">
    <location>
        <begin position="206"/>
        <end position="276"/>
    </location>
</feature>
<dbReference type="Pfam" id="PF16557">
    <property type="entry name" value="CUTL"/>
    <property type="match status" value="1"/>
</dbReference>
<feature type="region of interest" description="Disordered" evidence="2">
    <location>
        <begin position="189"/>
        <end position="208"/>
    </location>
</feature>